<feature type="compositionally biased region" description="Acidic residues" evidence="1">
    <location>
        <begin position="64"/>
        <end position="76"/>
    </location>
</feature>
<keyword evidence="3" id="KW-1185">Reference proteome</keyword>
<evidence type="ECO:0000256" key="1">
    <source>
        <dbReference type="SAM" id="MobiDB-lite"/>
    </source>
</evidence>
<feature type="region of interest" description="Disordered" evidence="1">
    <location>
        <begin position="44"/>
        <end position="152"/>
    </location>
</feature>
<dbReference type="OrthoDB" id="1375603at2"/>
<feature type="compositionally biased region" description="Acidic residues" evidence="1">
    <location>
        <begin position="85"/>
        <end position="141"/>
    </location>
</feature>
<evidence type="ECO:0000313" key="2">
    <source>
        <dbReference type="EMBL" id="RUT71359.1"/>
    </source>
</evidence>
<evidence type="ECO:0000313" key="3">
    <source>
        <dbReference type="Proteomes" id="UP000288102"/>
    </source>
</evidence>
<sequence>METKNKKMRTVNLNKQNAIMNEVLYSNDEIRKGNHNYNVKSYGRTINGYDPNKAIPDQGQITNDEGDYDEIDDLDDDFHAPGDIEHDEDQEDLNDEFDNPKDVDDDFTETDKDLEDIDQDDDEDDLEDDLEEDEIEEEDSGDTYPDNDPRKF</sequence>
<organism evidence="2 3">
    <name type="scientific">Flavobacterium cupreum</name>
    <dbReference type="NCBI Taxonomy" id="2133766"/>
    <lineage>
        <taxon>Bacteria</taxon>
        <taxon>Pseudomonadati</taxon>
        <taxon>Bacteroidota</taxon>
        <taxon>Flavobacteriia</taxon>
        <taxon>Flavobacteriales</taxon>
        <taxon>Flavobacteriaceae</taxon>
        <taxon>Flavobacterium</taxon>
    </lineage>
</organism>
<accession>A0A434AA87</accession>
<dbReference type="AlphaFoldDB" id="A0A434AA87"/>
<name>A0A434AA87_9FLAO</name>
<protein>
    <submittedName>
        <fullName evidence="2">Uncharacterized protein</fullName>
    </submittedName>
</protein>
<proteinExistence type="predicted"/>
<gene>
    <name evidence="2" type="ORF">D0817_05655</name>
</gene>
<comment type="caution">
    <text evidence="2">The sequence shown here is derived from an EMBL/GenBank/DDBJ whole genome shotgun (WGS) entry which is preliminary data.</text>
</comment>
<dbReference type="Proteomes" id="UP000288102">
    <property type="component" value="Unassembled WGS sequence"/>
</dbReference>
<dbReference type="RefSeq" id="WP_127337418.1">
    <property type="nucleotide sequence ID" value="NZ_QWDM01000003.1"/>
</dbReference>
<dbReference type="EMBL" id="QWDM01000003">
    <property type="protein sequence ID" value="RUT71359.1"/>
    <property type="molecule type" value="Genomic_DNA"/>
</dbReference>
<reference evidence="3" key="1">
    <citation type="journal article" date="2019" name="Syst. Appl. Microbiol.">
        <title>Flavobacterium circumlabens sp. nov. and Flavobacterium cupreum sp. nov., two psychrotrophic species isolated from Antarctic environmental samples.</title>
        <authorList>
            <person name="Kralova S."/>
            <person name="Busse H.-J."/>
            <person name="Svec P."/>
            <person name="Maslanova I."/>
            <person name="Stankova E."/>
            <person name="Bartak M."/>
            <person name="Sedlacek I."/>
        </authorList>
    </citation>
    <scope>NUCLEOTIDE SEQUENCE [LARGE SCALE GENOMIC DNA]</scope>
    <source>
        <strain evidence="3">CCM 8825</strain>
    </source>
</reference>